<dbReference type="AlphaFoldDB" id="A0A9D7SAN0"/>
<evidence type="ECO:0000313" key="2">
    <source>
        <dbReference type="Proteomes" id="UP000808349"/>
    </source>
</evidence>
<dbReference type="Proteomes" id="UP000808349">
    <property type="component" value="Unassembled WGS sequence"/>
</dbReference>
<evidence type="ECO:0000313" key="1">
    <source>
        <dbReference type="EMBL" id="MBK9718190.1"/>
    </source>
</evidence>
<reference evidence="1 2" key="1">
    <citation type="submission" date="2020-10" db="EMBL/GenBank/DDBJ databases">
        <title>Connecting structure to function with the recovery of over 1000 high-quality activated sludge metagenome-assembled genomes encoding full-length rRNA genes using long-read sequencing.</title>
        <authorList>
            <person name="Singleton C.M."/>
            <person name="Petriglieri F."/>
            <person name="Kristensen J.M."/>
            <person name="Kirkegaard R.H."/>
            <person name="Michaelsen T.Y."/>
            <person name="Andersen M.H."/>
            <person name="Karst S.M."/>
            <person name="Dueholm M.S."/>
            <person name="Nielsen P.H."/>
            <person name="Albertsen M."/>
        </authorList>
    </citation>
    <scope>NUCLEOTIDE SEQUENCE [LARGE SCALE GENOMIC DNA]</scope>
    <source>
        <strain evidence="1">Ribe_18-Q3-R11-54_BAT3C.373</strain>
    </source>
</reference>
<name>A0A9D7SAN0_9BACT</name>
<protein>
    <submittedName>
        <fullName evidence="1">Uncharacterized protein</fullName>
    </submittedName>
</protein>
<sequence>MCYMDESKFTLGQTVMTRSVSDLVSVSDKFSSFVMKCMFRHKACNWGDLDPEDMQCNNLALEYGSRILSSYTIPFSFGFDHNKLWIITEADRSSTTILFPSDY</sequence>
<accession>A0A9D7SAN0</accession>
<proteinExistence type="predicted"/>
<dbReference type="EMBL" id="JADKFW010000008">
    <property type="protein sequence ID" value="MBK9718190.1"/>
    <property type="molecule type" value="Genomic_DNA"/>
</dbReference>
<gene>
    <name evidence="1" type="ORF">IPO85_11890</name>
</gene>
<comment type="caution">
    <text evidence="1">The sequence shown here is derived from an EMBL/GenBank/DDBJ whole genome shotgun (WGS) entry which is preliminary data.</text>
</comment>
<organism evidence="1 2">
    <name type="scientific">Candidatus Defluviibacterium haderslevense</name>
    <dbReference type="NCBI Taxonomy" id="2981993"/>
    <lineage>
        <taxon>Bacteria</taxon>
        <taxon>Pseudomonadati</taxon>
        <taxon>Bacteroidota</taxon>
        <taxon>Saprospiria</taxon>
        <taxon>Saprospirales</taxon>
        <taxon>Saprospiraceae</taxon>
        <taxon>Candidatus Defluviibacterium</taxon>
    </lineage>
</organism>